<dbReference type="STRING" id="324925.Ppha_2569"/>
<protein>
    <recommendedName>
        <fullName evidence="4">2-amino-4-hydroxy-6-hydroxymethyldihydropteridine pyrophosphokinase</fullName>
        <ecNumber evidence="3">2.7.6.3</ecNumber>
    </recommendedName>
    <alternativeName>
        <fullName evidence="11">6-hydroxymethyl-7,8-dihydropterin pyrophosphokinase</fullName>
    </alternativeName>
    <alternativeName>
        <fullName evidence="12">7,8-dihydro-6-hydroxymethylpterin-pyrophosphokinase</fullName>
    </alternativeName>
</protein>
<dbReference type="PANTHER" id="PTHR43071:SF1">
    <property type="entry name" value="2-AMINO-4-HYDROXY-6-HYDROXYMETHYLDIHYDROPTERIDINE PYROPHOSPHOKINASE"/>
    <property type="match status" value="1"/>
</dbReference>
<dbReference type="EMBL" id="CP001110">
    <property type="protein sequence ID" value="ACF44731.1"/>
    <property type="molecule type" value="Genomic_DNA"/>
</dbReference>
<dbReference type="eggNOG" id="COG0801">
    <property type="taxonomic scope" value="Bacteria"/>
</dbReference>
<evidence type="ECO:0000256" key="9">
    <source>
        <dbReference type="ARBA" id="ARBA00022909"/>
    </source>
</evidence>
<keyword evidence="8" id="KW-0067">ATP-binding</keyword>
<gene>
    <name evidence="14" type="ordered locus">Ppha_2569</name>
</gene>
<dbReference type="GO" id="GO:0005524">
    <property type="term" value="F:ATP binding"/>
    <property type="evidence" value="ECO:0007669"/>
    <property type="project" value="UniProtKB-KW"/>
</dbReference>
<dbReference type="InterPro" id="IPR035907">
    <property type="entry name" value="Hppk_sf"/>
</dbReference>
<dbReference type="HOGENOM" id="CLU_097916_1_1_10"/>
<evidence type="ECO:0000256" key="11">
    <source>
        <dbReference type="ARBA" id="ARBA00029766"/>
    </source>
</evidence>
<proteinExistence type="inferred from homology"/>
<feature type="domain" description="7,8-dihydro-6-hydroxymethylpterin-pyrophosphokinase" evidence="13">
    <location>
        <begin position="7"/>
        <end position="135"/>
    </location>
</feature>
<comment type="function">
    <text evidence="10">Catalyzes the transfer of pyrophosphate from adenosine triphosphate (ATP) to 6-hydroxymethyl-7,8-dihydropterin, an enzymatic step in folate biosynthesis pathway.</text>
</comment>
<sequence length="175" mass="19888">MPMHKVFIGIGSNIGERLHHLQEAVDRIALLAGTEVRGVSAIYMTEPVGESEQNRFFNGVVELETSLAPEELRRQCKTIEQELGRPDAYPRWSPRVIDLDILLYDDLSLLTETLTIPHPELHCRNFVLIPLLDLANPLHPAMHKTILQLLSGCSDRSVLIKLKEGIRIKKRRNAR</sequence>
<keyword evidence="5 14" id="KW-0808">Transferase</keyword>
<evidence type="ECO:0000256" key="12">
    <source>
        <dbReference type="ARBA" id="ARBA00033413"/>
    </source>
</evidence>
<evidence type="ECO:0000256" key="2">
    <source>
        <dbReference type="ARBA" id="ARBA00005810"/>
    </source>
</evidence>
<dbReference type="InterPro" id="IPR000550">
    <property type="entry name" value="Hppk"/>
</dbReference>
<evidence type="ECO:0000313" key="15">
    <source>
        <dbReference type="Proteomes" id="UP000002724"/>
    </source>
</evidence>
<evidence type="ECO:0000256" key="6">
    <source>
        <dbReference type="ARBA" id="ARBA00022741"/>
    </source>
</evidence>
<evidence type="ECO:0000256" key="10">
    <source>
        <dbReference type="ARBA" id="ARBA00029409"/>
    </source>
</evidence>
<keyword evidence="6" id="KW-0547">Nucleotide-binding</keyword>
<dbReference type="SUPFAM" id="SSF55083">
    <property type="entry name" value="6-hydroxymethyl-7,8-dihydropterin pyrophosphokinase, HPPK"/>
    <property type="match status" value="1"/>
</dbReference>
<keyword evidence="7 14" id="KW-0418">Kinase</keyword>
<dbReference type="Pfam" id="PF01288">
    <property type="entry name" value="HPPK"/>
    <property type="match status" value="1"/>
</dbReference>
<keyword evidence="9" id="KW-0289">Folate biosynthesis</keyword>
<comment type="pathway">
    <text evidence="1">Cofactor biosynthesis; tetrahydrofolate biosynthesis; 2-amino-4-hydroxy-6-hydroxymethyl-7,8-dihydropteridine diphosphate from 7,8-dihydroneopterin triphosphate: step 4/4.</text>
</comment>
<evidence type="ECO:0000259" key="13">
    <source>
        <dbReference type="Pfam" id="PF01288"/>
    </source>
</evidence>
<dbReference type="GO" id="GO:0046654">
    <property type="term" value="P:tetrahydrofolate biosynthetic process"/>
    <property type="evidence" value="ECO:0007669"/>
    <property type="project" value="UniProtKB-UniPathway"/>
</dbReference>
<dbReference type="Gene3D" id="3.30.70.560">
    <property type="entry name" value="7,8-Dihydro-6-hydroxymethylpterin-pyrophosphokinase HPPK"/>
    <property type="match status" value="1"/>
</dbReference>
<reference evidence="14 15" key="1">
    <citation type="submission" date="2008-06" db="EMBL/GenBank/DDBJ databases">
        <title>Complete sequence of Pelodictyon phaeoclathratiforme BU-1.</title>
        <authorList>
            <consortium name="US DOE Joint Genome Institute"/>
            <person name="Lucas S."/>
            <person name="Copeland A."/>
            <person name="Lapidus A."/>
            <person name="Glavina del Rio T."/>
            <person name="Dalin E."/>
            <person name="Tice H."/>
            <person name="Bruce D."/>
            <person name="Goodwin L."/>
            <person name="Pitluck S."/>
            <person name="Schmutz J."/>
            <person name="Larimer F."/>
            <person name="Land M."/>
            <person name="Hauser L."/>
            <person name="Kyrpides N."/>
            <person name="Mikhailova N."/>
            <person name="Liu Z."/>
            <person name="Li T."/>
            <person name="Zhao F."/>
            <person name="Overmann J."/>
            <person name="Bryant D.A."/>
            <person name="Richardson P."/>
        </authorList>
    </citation>
    <scope>NUCLEOTIDE SEQUENCE [LARGE SCALE GENOMIC DNA]</scope>
    <source>
        <strain evidence="15">DSM 5477 / BU-1</strain>
    </source>
</reference>
<dbReference type="GO" id="GO:0003848">
    <property type="term" value="F:2-amino-4-hydroxy-6-hydroxymethyldihydropteridine diphosphokinase activity"/>
    <property type="evidence" value="ECO:0007669"/>
    <property type="project" value="UniProtKB-EC"/>
</dbReference>
<evidence type="ECO:0000256" key="1">
    <source>
        <dbReference type="ARBA" id="ARBA00005051"/>
    </source>
</evidence>
<dbReference type="NCBIfam" id="TIGR01498">
    <property type="entry name" value="folK"/>
    <property type="match status" value="1"/>
</dbReference>
<dbReference type="Proteomes" id="UP000002724">
    <property type="component" value="Chromosome"/>
</dbReference>
<evidence type="ECO:0000256" key="8">
    <source>
        <dbReference type="ARBA" id="ARBA00022840"/>
    </source>
</evidence>
<evidence type="ECO:0000256" key="3">
    <source>
        <dbReference type="ARBA" id="ARBA00013253"/>
    </source>
</evidence>
<dbReference type="RefSeq" id="WP_012509204.1">
    <property type="nucleotide sequence ID" value="NC_011060.1"/>
</dbReference>
<name>B4SFF2_PELPB</name>
<dbReference type="UniPathway" id="UPA00077">
    <property type="reaction ID" value="UER00155"/>
</dbReference>
<accession>B4SFF2</accession>
<organism evidence="14 15">
    <name type="scientific">Pelodictyon phaeoclathratiforme (strain DSM 5477 / BU-1)</name>
    <dbReference type="NCBI Taxonomy" id="324925"/>
    <lineage>
        <taxon>Bacteria</taxon>
        <taxon>Pseudomonadati</taxon>
        <taxon>Chlorobiota</taxon>
        <taxon>Chlorobiia</taxon>
        <taxon>Chlorobiales</taxon>
        <taxon>Chlorobiaceae</taxon>
        <taxon>Chlorobium/Pelodictyon group</taxon>
        <taxon>Pelodictyon</taxon>
    </lineage>
</organism>
<dbReference type="PANTHER" id="PTHR43071">
    <property type="entry name" value="2-AMINO-4-HYDROXY-6-HYDROXYMETHYLDIHYDROPTERIDINE PYROPHOSPHOKINASE"/>
    <property type="match status" value="1"/>
</dbReference>
<dbReference type="CDD" id="cd00483">
    <property type="entry name" value="HPPK"/>
    <property type="match status" value="1"/>
</dbReference>
<dbReference type="KEGG" id="pph:Ppha_2569"/>
<evidence type="ECO:0000256" key="5">
    <source>
        <dbReference type="ARBA" id="ARBA00022679"/>
    </source>
</evidence>
<keyword evidence="15" id="KW-1185">Reference proteome</keyword>
<dbReference type="AlphaFoldDB" id="B4SFF2"/>
<dbReference type="OrthoDB" id="9808041at2"/>
<evidence type="ECO:0000313" key="14">
    <source>
        <dbReference type="EMBL" id="ACF44731.1"/>
    </source>
</evidence>
<dbReference type="EC" id="2.7.6.3" evidence="3"/>
<comment type="similarity">
    <text evidence="2">Belongs to the HPPK family.</text>
</comment>
<dbReference type="GO" id="GO:0046656">
    <property type="term" value="P:folic acid biosynthetic process"/>
    <property type="evidence" value="ECO:0007669"/>
    <property type="project" value="UniProtKB-KW"/>
</dbReference>
<dbReference type="GO" id="GO:0016301">
    <property type="term" value="F:kinase activity"/>
    <property type="evidence" value="ECO:0007669"/>
    <property type="project" value="UniProtKB-KW"/>
</dbReference>
<evidence type="ECO:0000256" key="7">
    <source>
        <dbReference type="ARBA" id="ARBA00022777"/>
    </source>
</evidence>
<evidence type="ECO:0000256" key="4">
    <source>
        <dbReference type="ARBA" id="ARBA00016218"/>
    </source>
</evidence>